<dbReference type="Proteomes" id="UP000184300">
    <property type="component" value="Unassembled WGS sequence"/>
</dbReference>
<dbReference type="EMBL" id="KV878895">
    <property type="protein sequence ID" value="OJJ85259.1"/>
    <property type="molecule type" value="Genomic_DNA"/>
</dbReference>
<proteinExistence type="predicted"/>
<organism evidence="2 3">
    <name type="scientific">Aspergillus glaucus CBS 516.65</name>
    <dbReference type="NCBI Taxonomy" id="1160497"/>
    <lineage>
        <taxon>Eukaryota</taxon>
        <taxon>Fungi</taxon>
        <taxon>Dikarya</taxon>
        <taxon>Ascomycota</taxon>
        <taxon>Pezizomycotina</taxon>
        <taxon>Eurotiomycetes</taxon>
        <taxon>Eurotiomycetidae</taxon>
        <taxon>Eurotiales</taxon>
        <taxon>Aspergillaceae</taxon>
        <taxon>Aspergillus</taxon>
        <taxon>Aspergillus subgen. Aspergillus</taxon>
    </lineage>
</organism>
<dbReference type="RefSeq" id="XP_022401957.1">
    <property type="nucleotide sequence ID" value="XM_022544478.1"/>
</dbReference>
<dbReference type="AlphaFoldDB" id="A0A1L9VMW8"/>
<feature type="region of interest" description="Disordered" evidence="1">
    <location>
        <begin position="321"/>
        <end position="372"/>
    </location>
</feature>
<name>A0A1L9VMW8_ASPGL</name>
<gene>
    <name evidence="2" type="ORF">ASPGLDRAFT_34891</name>
</gene>
<keyword evidence="3" id="KW-1185">Reference proteome</keyword>
<feature type="compositionally biased region" description="Low complexity" evidence="1">
    <location>
        <begin position="336"/>
        <end position="348"/>
    </location>
</feature>
<reference evidence="3" key="1">
    <citation type="journal article" date="2017" name="Genome Biol.">
        <title>Comparative genomics reveals high biological diversity and specific adaptations in the industrially and medically important fungal genus Aspergillus.</title>
        <authorList>
            <person name="de Vries R.P."/>
            <person name="Riley R."/>
            <person name="Wiebenga A."/>
            <person name="Aguilar-Osorio G."/>
            <person name="Amillis S."/>
            <person name="Uchima C.A."/>
            <person name="Anderluh G."/>
            <person name="Asadollahi M."/>
            <person name="Askin M."/>
            <person name="Barry K."/>
            <person name="Battaglia E."/>
            <person name="Bayram O."/>
            <person name="Benocci T."/>
            <person name="Braus-Stromeyer S.A."/>
            <person name="Caldana C."/>
            <person name="Canovas D."/>
            <person name="Cerqueira G.C."/>
            <person name="Chen F."/>
            <person name="Chen W."/>
            <person name="Choi C."/>
            <person name="Clum A."/>
            <person name="Dos Santos R.A."/>
            <person name="Damasio A.R."/>
            <person name="Diallinas G."/>
            <person name="Emri T."/>
            <person name="Fekete E."/>
            <person name="Flipphi M."/>
            <person name="Freyberg S."/>
            <person name="Gallo A."/>
            <person name="Gournas C."/>
            <person name="Habgood R."/>
            <person name="Hainaut M."/>
            <person name="Harispe M.L."/>
            <person name="Henrissat B."/>
            <person name="Hilden K.S."/>
            <person name="Hope R."/>
            <person name="Hossain A."/>
            <person name="Karabika E."/>
            <person name="Karaffa L."/>
            <person name="Karanyi Z."/>
            <person name="Krasevec N."/>
            <person name="Kuo A."/>
            <person name="Kusch H."/>
            <person name="LaButti K."/>
            <person name="Lagendijk E.L."/>
            <person name="Lapidus A."/>
            <person name="Levasseur A."/>
            <person name="Lindquist E."/>
            <person name="Lipzen A."/>
            <person name="Logrieco A.F."/>
            <person name="MacCabe A."/>
            <person name="Maekelae M.R."/>
            <person name="Malavazi I."/>
            <person name="Melin P."/>
            <person name="Meyer V."/>
            <person name="Mielnichuk N."/>
            <person name="Miskei M."/>
            <person name="Molnar A.P."/>
            <person name="Mule G."/>
            <person name="Ngan C.Y."/>
            <person name="Orejas M."/>
            <person name="Orosz E."/>
            <person name="Ouedraogo J.P."/>
            <person name="Overkamp K.M."/>
            <person name="Park H.-S."/>
            <person name="Perrone G."/>
            <person name="Piumi F."/>
            <person name="Punt P.J."/>
            <person name="Ram A.F."/>
            <person name="Ramon A."/>
            <person name="Rauscher S."/>
            <person name="Record E."/>
            <person name="Riano-Pachon D.M."/>
            <person name="Robert V."/>
            <person name="Roehrig J."/>
            <person name="Ruller R."/>
            <person name="Salamov A."/>
            <person name="Salih N.S."/>
            <person name="Samson R.A."/>
            <person name="Sandor E."/>
            <person name="Sanguinetti M."/>
            <person name="Schuetze T."/>
            <person name="Sepcic K."/>
            <person name="Shelest E."/>
            <person name="Sherlock G."/>
            <person name="Sophianopoulou V."/>
            <person name="Squina F.M."/>
            <person name="Sun H."/>
            <person name="Susca A."/>
            <person name="Todd R.B."/>
            <person name="Tsang A."/>
            <person name="Unkles S.E."/>
            <person name="van de Wiele N."/>
            <person name="van Rossen-Uffink D."/>
            <person name="Oliveira J.V."/>
            <person name="Vesth T.C."/>
            <person name="Visser J."/>
            <person name="Yu J.-H."/>
            <person name="Zhou M."/>
            <person name="Andersen M.R."/>
            <person name="Archer D.B."/>
            <person name="Baker S.E."/>
            <person name="Benoit I."/>
            <person name="Brakhage A.A."/>
            <person name="Braus G.H."/>
            <person name="Fischer R."/>
            <person name="Frisvad J.C."/>
            <person name="Goldman G.H."/>
            <person name="Houbraken J."/>
            <person name="Oakley B."/>
            <person name="Pocsi I."/>
            <person name="Scazzocchio C."/>
            <person name="Seiboth B."/>
            <person name="vanKuyk P.A."/>
            <person name="Wortman J."/>
            <person name="Dyer P.S."/>
            <person name="Grigoriev I.V."/>
        </authorList>
    </citation>
    <scope>NUCLEOTIDE SEQUENCE [LARGE SCALE GENOMIC DNA]</scope>
    <source>
        <strain evidence="3">CBS 516.65</strain>
    </source>
</reference>
<dbReference type="OrthoDB" id="3641178at2759"/>
<protein>
    <submittedName>
        <fullName evidence="2">Uncharacterized protein</fullName>
    </submittedName>
</protein>
<sequence length="418" mass="46749">MASTRSRKLSTSTFDKFSLPRTPEEWKVALYQIKFLYTQRQYKQCAARAETLLSTSREPIHAVHKTYLYFYSAISYEALGRAAHKYSSNKLSLLHSALDCFTTCNAVLPSTISVPDYDGGVRVEDADESETSLVDDLSPGGSLDSSFVETEAEVDVEAESPSTVGGLVGSLTRIIDDSMAWDEDDPFISHEHEEQFDQDVDVGLFRLPREESKGKLMPLPLQIRKPDAGSCAERSYRPPPLPIKIVPFGAKHTEIQEHEHINAITRYNNTIHFLHTQITTNITTIHTLITSVTALQRTRKASRTRNLRRVASFWSFSPVQPDEDTNDNGCLGRNPSAGASASVSGSQSPEWGGTEETEEEQQQQQQQESKAERIARLRAEGWKTVGVRNGRRGWKGVAWYEAYCNGVLDELYLGESHG</sequence>
<accession>A0A1L9VMW8</accession>
<dbReference type="GeneID" id="34460739"/>
<evidence type="ECO:0000313" key="3">
    <source>
        <dbReference type="Proteomes" id="UP000184300"/>
    </source>
</evidence>
<evidence type="ECO:0000256" key="1">
    <source>
        <dbReference type="SAM" id="MobiDB-lite"/>
    </source>
</evidence>
<evidence type="ECO:0000313" key="2">
    <source>
        <dbReference type="EMBL" id="OJJ85259.1"/>
    </source>
</evidence>
<dbReference type="VEuPathDB" id="FungiDB:ASPGLDRAFT_34891"/>